<dbReference type="PANTHER" id="PTHR30189:SF1">
    <property type="entry name" value="LPS-ASSEMBLY PROTEIN LPTD"/>
    <property type="match status" value="1"/>
</dbReference>
<dbReference type="InterPro" id="IPR050218">
    <property type="entry name" value="LptD"/>
</dbReference>
<dbReference type="RefSeq" id="WP_010419416.1">
    <property type="nucleotide sequence ID" value="NZ_MCRM02000003.1"/>
</dbReference>
<reference evidence="3" key="1">
    <citation type="submission" date="2018-01" db="EMBL/GenBank/DDBJ databases">
        <title>Genomic characterization of Leptospira inadai serogroup Lyme isolated from captured rat in Brazil and comparative analysis with human reference strain.</title>
        <authorList>
            <person name="Moreno L.Z."/>
            <person name="Loureiro A.P."/>
            <person name="Miraglia F."/>
            <person name="Kremer F.S."/>
            <person name="Eslabao M.R."/>
            <person name="Dellagostin O.A."/>
            <person name="Lilenbaum W."/>
            <person name="Moreno A.M."/>
        </authorList>
    </citation>
    <scope>NUCLEOTIDE SEQUENCE [LARGE SCALE GENOMIC DNA]</scope>
    <source>
        <strain evidence="3">M34/99</strain>
    </source>
</reference>
<dbReference type="PANTHER" id="PTHR30189">
    <property type="entry name" value="LPS-ASSEMBLY PROTEIN"/>
    <property type="match status" value="1"/>
</dbReference>
<evidence type="ECO:0000313" key="3">
    <source>
        <dbReference type="EMBL" id="PNV76285.1"/>
    </source>
</evidence>
<dbReference type="InterPro" id="IPR005653">
    <property type="entry name" value="OstA-like_N"/>
</dbReference>
<feature type="domain" description="Organic solvent tolerance-like N-terminal" evidence="2">
    <location>
        <begin position="278"/>
        <end position="432"/>
    </location>
</feature>
<keyword evidence="1" id="KW-0998">Cell outer membrane</keyword>
<comment type="caution">
    <text evidence="3">The sequence shown here is derived from an EMBL/GenBank/DDBJ whole genome shotgun (WGS) entry which is preliminary data.</text>
</comment>
<dbReference type="Pfam" id="PF03968">
    <property type="entry name" value="LptD_N"/>
    <property type="match status" value="1"/>
</dbReference>
<accession>A0ABX4YLY3</accession>
<dbReference type="Proteomes" id="UP000094669">
    <property type="component" value="Unassembled WGS sequence"/>
</dbReference>
<dbReference type="EMBL" id="MCRM02000003">
    <property type="protein sequence ID" value="PNV76285.1"/>
    <property type="molecule type" value="Genomic_DNA"/>
</dbReference>
<keyword evidence="1" id="KW-0472">Membrane</keyword>
<name>A0ABX4YLY3_9LEPT</name>
<organism evidence="3 4">
    <name type="scientific">Leptospira inadai serovar Lyme</name>
    <dbReference type="NCBI Taxonomy" id="293084"/>
    <lineage>
        <taxon>Bacteria</taxon>
        <taxon>Pseudomonadati</taxon>
        <taxon>Spirochaetota</taxon>
        <taxon>Spirochaetia</taxon>
        <taxon>Leptospirales</taxon>
        <taxon>Leptospiraceae</taxon>
        <taxon>Leptospira</taxon>
    </lineage>
</organism>
<keyword evidence="4" id="KW-1185">Reference proteome</keyword>
<sequence>MKNRLGSLLFISALLFVSDLFSHVRPPLLFSPESLERKPIQGIGESDPTKKESFPTYWGGSTLTQEDKQIQGLKVTTFTLEGGAWIQHKKVKLSANRIEVIGKEAYKAFLKYGVEVDDQENGTTLKAGTGEYDKYAETVIIKDRPRLFFKDKTGKTTIIAAQTIERQLSTKITKLIGGVIITHPDVTILCKEALFKESENVITTDPNPFLLSKDRYLTGTKLSFYTSENRILLEQNTVLFQTSYEKRQTENGKETTEKIITILEGDRLESSNNENKERVISLKGNSTIFRKNVKITADVLESLGADSHTIRGRKNVRIHDRENYLILSGNILDYFRKEEYMHVTDEGKMEFLDSKSGAVTTTMTAQEFERFLDKDETVIRGNVFIKAKGSQAMGEYATYYEKDETIHLEGNPRIDRSGKILRAGKILFYPREGRAILTEGVHLGN</sequence>
<dbReference type="Gene3D" id="2.60.450.10">
    <property type="entry name" value="Lipopolysaccharide (LPS) transport protein A like domain"/>
    <property type="match status" value="2"/>
</dbReference>
<evidence type="ECO:0000259" key="2">
    <source>
        <dbReference type="Pfam" id="PF03968"/>
    </source>
</evidence>
<proteinExistence type="predicted"/>
<protein>
    <recommendedName>
        <fullName evidence="2">Organic solvent tolerance-like N-terminal domain-containing protein</fullName>
    </recommendedName>
</protein>
<evidence type="ECO:0000313" key="4">
    <source>
        <dbReference type="Proteomes" id="UP000094669"/>
    </source>
</evidence>
<gene>
    <name evidence="3" type="ORF">BES34_004610</name>
</gene>
<evidence type="ECO:0000256" key="1">
    <source>
        <dbReference type="ARBA" id="ARBA00023237"/>
    </source>
</evidence>